<dbReference type="RefSeq" id="WP_106724164.1">
    <property type="nucleotide sequence ID" value="NZ_PXYL01000005.1"/>
</dbReference>
<keyword evidence="2" id="KW-0732">Signal</keyword>
<evidence type="ECO:0000256" key="2">
    <source>
        <dbReference type="SAM" id="SignalP"/>
    </source>
</evidence>
<accession>A0A2P7SDZ2</accession>
<organism evidence="3 4">
    <name type="scientific">Pseudaminobacter soli</name>
    <name type="common">ex Li et al. 2025</name>
    <dbReference type="NCBI Taxonomy" id="1295366"/>
    <lineage>
        <taxon>Bacteria</taxon>
        <taxon>Pseudomonadati</taxon>
        <taxon>Pseudomonadota</taxon>
        <taxon>Alphaproteobacteria</taxon>
        <taxon>Hyphomicrobiales</taxon>
        <taxon>Phyllobacteriaceae</taxon>
        <taxon>Pseudaminobacter</taxon>
    </lineage>
</organism>
<evidence type="ECO:0000256" key="1">
    <source>
        <dbReference type="SAM" id="MobiDB-lite"/>
    </source>
</evidence>
<gene>
    <name evidence="3" type="ORF">C7I85_11670</name>
</gene>
<protein>
    <submittedName>
        <fullName evidence="3">Chemotaxis protein MotC</fullName>
    </submittedName>
</protein>
<name>A0A2P7SDZ2_9HYPH</name>
<dbReference type="AlphaFoldDB" id="A0A2P7SDZ2"/>
<dbReference type="OrthoDB" id="9812933at2"/>
<proteinExistence type="predicted"/>
<feature type="region of interest" description="Disordered" evidence="1">
    <location>
        <begin position="347"/>
        <end position="410"/>
    </location>
</feature>
<evidence type="ECO:0000313" key="4">
    <source>
        <dbReference type="Proteomes" id="UP000240653"/>
    </source>
</evidence>
<keyword evidence="4" id="KW-1185">Reference proteome</keyword>
<feature type="signal peptide" evidence="2">
    <location>
        <begin position="1"/>
        <end position="26"/>
    </location>
</feature>
<feature type="chain" id="PRO_5015113546" evidence="2">
    <location>
        <begin position="27"/>
        <end position="430"/>
    </location>
</feature>
<comment type="caution">
    <text evidence="3">The sequence shown here is derived from an EMBL/GenBank/DDBJ whole genome shotgun (WGS) entry which is preliminary data.</text>
</comment>
<sequence>MIRASRLSGFVGLTLLTGALQAPAHAESGTTLQPYQIVRSLQVVQDRIAIGDVAIMPMQHKLLEIMDGRLRKGSSQDFADQRNLRAMLVYAMSGGNPATISMLLSRLDLNGVDREIGKGLLHYLNGQAPEARVALASVDPMTLSPDLGAFVALVKGSVSAGDDQQGALKLLDQARLLGPGTLVEEGALRRSVALAATVGDADRFALASTQYAGRYLRSPYAPQFADAFVAGVVALHASLDLATVGAITAMMNPEQERIIYLRIARRAGIDGLTELSAFASAKAEDHGPSTETEDPRALLYSSLAAVPSGTSDEINAKLAKIDRRRLSQSDQELLDAVSDVAAKLTATPPALSPEASTQTEPEVVSADQEQPIAEANAAPVAPAKQNPALAPQAAPAVGSATAPAADDSANIVLETRRKLDEIDKLLGDVQ</sequence>
<feature type="compositionally biased region" description="Low complexity" evidence="1">
    <location>
        <begin position="371"/>
        <end position="405"/>
    </location>
</feature>
<dbReference type="Proteomes" id="UP000240653">
    <property type="component" value="Unassembled WGS sequence"/>
</dbReference>
<evidence type="ECO:0000313" key="3">
    <source>
        <dbReference type="EMBL" id="PSJ60698.1"/>
    </source>
</evidence>
<reference evidence="3 4" key="1">
    <citation type="submission" date="2018-03" db="EMBL/GenBank/DDBJ databases">
        <title>The draft genome of Mesorhizobium soli JCM 19897.</title>
        <authorList>
            <person name="Li L."/>
            <person name="Liu L."/>
            <person name="Liang L."/>
            <person name="Wang T."/>
            <person name="Zhang X."/>
        </authorList>
    </citation>
    <scope>NUCLEOTIDE SEQUENCE [LARGE SCALE GENOMIC DNA]</scope>
    <source>
        <strain evidence="3 4">JCM 19897</strain>
    </source>
</reference>
<dbReference type="EMBL" id="PXYL01000005">
    <property type="protein sequence ID" value="PSJ60698.1"/>
    <property type="molecule type" value="Genomic_DNA"/>
</dbReference>